<dbReference type="Proteomes" id="UP000284998">
    <property type="component" value="Unassembled WGS sequence"/>
</dbReference>
<dbReference type="InterPro" id="IPR010998">
    <property type="entry name" value="Integrase_recombinase_N"/>
</dbReference>
<dbReference type="InterPro" id="IPR050090">
    <property type="entry name" value="Tyrosine_recombinase_XerCD"/>
</dbReference>
<dbReference type="PANTHER" id="PTHR30349:SF64">
    <property type="entry name" value="PROPHAGE INTEGRASE INTD-RELATED"/>
    <property type="match status" value="1"/>
</dbReference>
<dbReference type="EMBL" id="QRJS01000014">
    <property type="protein sequence ID" value="RHH45243.1"/>
    <property type="molecule type" value="Genomic_DNA"/>
</dbReference>
<dbReference type="PROSITE" id="PS51900">
    <property type="entry name" value="CB"/>
    <property type="match status" value="1"/>
</dbReference>
<dbReference type="Pfam" id="PF13102">
    <property type="entry name" value="Phage_int_SAM_5"/>
    <property type="match status" value="1"/>
</dbReference>
<dbReference type="Pfam" id="PF00589">
    <property type="entry name" value="Phage_integrase"/>
    <property type="match status" value="1"/>
</dbReference>
<dbReference type="InterPro" id="IPR044068">
    <property type="entry name" value="CB"/>
</dbReference>
<evidence type="ECO:0000259" key="6">
    <source>
        <dbReference type="PROSITE" id="PS51898"/>
    </source>
</evidence>
<dbReference type="AlphaFoldDB" id="A0A414X099"/>
<dbReference type="PANTHER" id="PTHR30349">
    <property type="entry name" value="PHAGE INTEGRASE-RELATED"/>
    <property type="match status" value="1"/>
</dbReference>
<evidence type="ECO:0000256" key="2">
    <source>
        <dbReference type="ARBA" id="ARBA00022908"/>
    </source>
</evidence>
<feature type="domain" description="Core-binding (CB)" evidence="7">
    <location>
        <begin position="141"/>
        <end position="242"/>
    </location>
</feature>
<dbReference type="RefSeq" id="WP_118243580.1">
    <property type="nucleotide sequence ID" value="NZ_QRJS01000014.1"/>
</dbReference>
<evidence type="ECO:0000313" key="9">
    <source>
        <dbReference type="Proteomes" id="UP000284998"/>
    </source>
</evidence>
<dbReference type="Gene3D" id="1.10.150.130">
    <property type="match status" value="1"/>
</dbReference>
<gene>
    <name evidence="8" type="ORF">DW204_07285</name>
</gene>
<accession>A0A414X099</accession>
<evidence type="ECO:0000256" key="5">
    <source>
        <dbReference type="PROSITE-ProRule" id="PRU01248"/>
    </source>
</evidence>
<feature type="domain" description="Tyr recombinase" evidence="6">
    <location>
        <begin position="262"/>
        <end position="447"/>
    </location>
</feature>
<evidence type="ECO:0000256" key="1">
    <source>
        <dbReference type="ARBA" id="ARBA00008857"/>
    </source>
</evidence>
<dbReference type="InterPro" id="IPR011010">
    <property type="entry name" value="DNA_brk_join_enz"/>
</dbReference>
<evidence type="ECO:0000259" key="7">
    <source>
        <dbReference type="PROSITE" id="PS51900"/>
    </source>
</evidence>
<dbReference type="InterPro" id="IPR013762">
    <property type="entry name" value="Integrase-like_cat_sf"/>
</dbReference>
<dbReference type="Gene3D" id="1.10.443.10">
    <property type="entry name" value="Intergrase catalytic core"/>
    <property type="match status" value="1"/>
</dbReference>
<dbReference type="SUPFAM" id="SSF56349">
    <property type="entry name" value="DNA breaking-rejoining enzymes"/>
    <property type="match status" value="1"/>
</dbReference>
<dbReference type="GO" id="GO:0003677">
    <property type="term" value="F:DNA binding"/>
    <property type="evidence" value="ECO:0007669"/>
    <property type="project" value="UniProtKB-UniRule"/>
</dbReference>
<organism evidence="8 9">
    <name type="scientific">Phocaeicola plebeius</name>
    <dbReference type="NCBI Taxonomy" id="310297"/>
    <lineage>
        <taxon>Bacteria</taxon>
        <taxon>Pseudomonadati</taxon>
        <taxon>Bacteroidota</taxon>
        <taxon>Bacteroidia</taxon>
        <taxon>Bacteroidales</taxon>
        <taxon>Bacteroidaceae</taxon>
        <taxon>Phocaeicola</taxon>
    </lineage>
</organism>
<keyword evidence="2" id="KW-0229">DNA integration</keyword>
<protein>
    <submittedName>
        <fullName evidence="8">Site-specific integrase</fullName>
    </submittedName>
</protein>
<name>A0A414X099_9BACT</name>
<dbReference type="PROSITE" id="PS51898">
    <property type="entry name" value="TYR_RECOMBINASE"/>
    <property type="match status" value="1"/>
</dbReference>
<dbReference type="InterPro" id="IPR025269">
    <property type="entry name" value="SAM-like_dom"/>
</dbReference>
<evidence type="ECO:0000256" key="3">
    <source>
        <dbReference type="ARBA" id="ARBA00023125"/>
    </source>
</evidence>
<keyword evidence="4" id="KW-0233">DNA recombination</keyword>
<proteinExistence type="inferred from homology"/>
<reference evidence="8 9" key="1">
    <citation type="submission" date="2018-08" db="EMBL/GenBank/DDBJ databases">
        <title>A genome reference for cultivated species of the human gut microbiota.</title>
        <authorList>
            <person name="Zou Y."/>
            <person name="Xue W."/>
            <person name="Luo G."/>
        </authorList>
    </citation>
    <scope>NUCLEOTIDE SEQUENCE [LARGE SCALE GENOMIC DNA]</scope>
    <source>
        <strain evidence="8 9">AM17-44</strain>
    </source>
</reference>
<dbReference type="GO" id="GO:0015074">
    <property type="term" value="P:DNA integration"/>
    <property type="evidence" value="ECO:0007669"/>
    <property type="project" value="UniProtKB-KW"/>
</dbReference>
<comment type="similarity">
    <text evidence="1">Belongs to the 'phage' integrase family.</text>
</comment>
<evidence type="ECO:0000256" key="4">
    <source>
        <dbReference type="ARBA" id="ARBA00023172"/>
    </source>
</evidence>
<evidence type="ECO:0000313" key="8">
    <source>
        <dbReference type="EMBL" id="RHH45243.1"/>
    </source>
</evidence>
<comment type="caution">
    <text evidence="8">The sequence shown here is derived from an EMBL/GenBank/DDBJ whole genome shotgun (WGS) entry which is preliminary data.</text>
</comment>
<dbReference type="InterPro" id="IPR002104">
    <property type="entry name" value="Integrase_catalytic"/>
</dbReference>
<sequence length="454" mass="52670">MNGLIKTFYSTNKVKFSLKNPALEVSTIRVRTNINGERFSYYLPSKYKLNRSCWDSEAGRAIEDVKKNPQLKGNPQLQLIMRNINKEIEKTQNALIMILELCQAHGVTPTLEQIRTELKKELLGEQPEEKKEEKESKPLITDFFELANYYIELCENQSILNQKGEKFAKGSIYNHKAALKIVREFCEYANIKKLSLEDVDVYFYAAFLKYMTTEAEHDRGKYKTNGIGKIIKSIKVFARFAHENGYTLNDSYRKFKVFREEVETVYLNETELTALYNLKLPENLAQVRDAFLVSCYTGLRYGDMARLEQKHFHDSTGTIEIDTQKTKERVVIPIHPKVREIFEKYNQAMPKVQCNQATNRNLKTICKAAGITELITRTETIGGKRTEVTYHKYELVSSHTARRSFATNAYKSGMPTLSIMKLTGHRTETSFMKYIRIGKEENAEILSNYEFFKQ</sequence>
<dbReference type="GO" id="GO:0006310">
    <property type="term" value="P:DNA recombination"/>
    <property type="evidence" value="ECO:0007669"/>
    <property type="project" value="UniProtKB-KW"/>
</dbReference>
<keyword evidence="3 5" id="KW-0238">DNA-binding</keyword>
<dbReference type="CDD" id="cd01185">
    <property type="entry name" value="INTN1_C_like"/>
    <property type="match status" value="1"/>
</dbReference>